<proteinExistence type="inferred from homology"/>
<organism evidence="5 6">
    <name type="scientific">Carboxydothermus pertinax</name>
    <dbReference type="NCBI Taxonomy" id="870242"/>
    <lineage>
        <taxon>Bacteria</taxon>
        <taxon>Bacillati</taxon>
        <taxon>Bacillota</taxon>
        <taxon>Clostridia</taxon>
        <taxon>Thermoanaerobacterales</taxon>
        <taxon>Thermoanaerobacteraceae</taxon>
        <taxon>Carboxydothermus</taxon>
    </lineage>
</organism>
<dbReference type="EMBL" id="BDJK01000011">
    <property type="protein sequence ID" value="GAV22386.1"/>
    <property type="molecule type" value="Genomic_DNA"/>
</dbReference>
<evidence type="ECO:0000256" key="1">
    <source>
        <dbReference type="ARBA" id="ARBA00005836"/>
    </source>
</evidence>
<feature type="domain" description="Metalloprotease TldD/E N-terminal" evidence="2">
    <location>
        <begin position="19"/>
        <end position="82"/>
    </location>
</feature>
<dbReference type="InterPro" id="IPR045570">
    <property type="entry name" value="Metalloprtase-TldD/E_cen_dom"/>
</dbReference>
<evidence type="ECO:0000259" key="4">
    <source>
        <dbReference type="Pfam" id="PF19290"/>
    </source>
</evidence>
<reference evidence="6" key="1">
    <citation type="submission" date="2016-12" db="EMBL/GenBank/DDBJ databases">
        <title>Draft Genome Sequences od Carboxydothermus pertinax and islandicus, Hydrogenogenic Carboxydotrophic Bacteria.</title>
        <authorList>
            <person name="Fukuyama Y."/>
            <person name="Ohmae K."/>
            <person name="Yoneda Y."/>
            <person name="Yoshida T."/>
            <person name="Sako Y."/>
        </authorList>
    </citation>
    <scope>NUCLEOTIDE SEQUENCE [LARGE SCALE GENOMIC DNA]</scope>
    <source>
        <strain evidence="6">Ug1</strain>
    </source>
</reference>
<feature type="domain" description="Metalloprotease TldD/E central" evidence="4">
    <location>
        <begin position="109"/>
        <end position="213"/>
    </location>
</feature>
<dbReference type="PANTHER" id="PTHR43421">
    <property type="entry name" value="METALLOPROTEASE PMBA"/>
    <property type="match status" value="1"/>
</dbReference>
<evidence type="ECO:0000259" key="3">
    <source>
        <dbReference type="Pfam" id="PF19289"/>
    </source>
</evidence>
<dbReference type="SUPFAM" id="SSF111283">
    <property type="entry name" value="Putative modulator of DNA gyrase, PmbA/TldD"/>
    <property type="match status" value="1"/>
</dbReference>
<gene>
    <name evidence="5" type="ORF">cpu_08960</name>
</gene>
<dbReference type="GO" id="GO:0006508">
    <property type="term" value="P:proteolysis"/>
    <property type="evidence" value="ECO:0007669"/>
    <property type="project" value="InterPro"/>
</dbReference>
<comment type="similarity">
    <text evidence="1">Belongs to the peptidase U62 family.</text>
</comment>
<dbReference type="AlphaFoldDB" id="A0A1L8CTZ0"/>
<sequence>MEVLELALQEILARKATGEVCFTRGEELSIEVREGKVETVKQAVEEGIGVRVFVDGRLGFAYTTQKTPEKVVETVQKAVAAAKLTDPDPFYVLAGNFTFEPLELSDPNITNTPLEEKVTLALTMEREALNFSPQIKGVETAAYDDYHYQLYLANTKGFWGSFSGNYASSYIYLASEDEAGSETAFAYKVTRKFKEIDPVALGREAAEKAVAKLGAGKIPSGRYQALLDPYVAINLLGVLKASFLAENVQKGKSLLKGKLGEKLFSPAFSLIDDGTLKAGLATAPFDGEGVPTQKTILVENGTVKSYLYNLYTATKDGVRSTGNAVRSSFKALPELGTTNFYIPKGGFNRESLFKQTSRGVFITEVLGMHTANPVSGDFSVGASGFLVENGEITRPVRGITIAGNIKELFQKLVAAGDDLRFYGAKGSPTLLIEEVAVSGS</sequence>
<dbReference type="Pfam" id="PF01523">
    <property type="entry name" value="PmbA_TldD_1st"/>
    <property type="match status" value="1"/>
</dbReference>
<accession>A0A1L8CTZ0</accession>
<dbReference type="Pfam" id="PF19289">
    <property type="entry name" value="PmbA_TldD_3rd"/>
    <property type="match status" value="1"/>
</dbReference>
<dbReference type="Proteomes" id="UP000187485">
    <property type="component" value="Unassembled WGS sequence"/>
</dbReference>
<dbReference type="GO" id="GO:0008237">
    <property type="term" value="F:metallopeptidase activity"/>
    <property type="evidence" value="ECO:0007669"/>
    <property type="project" value="InterPro"/>
</dbReference>
<evidence type="ECO:0000313" key="6">
    <source>
        <dbReference type="Proteomes" id="UP000187485"/>
    </source>
</evidence>
<dbReference type="PANTHER" id="PTHR43421:SF1">
    <property type="entry name" value="METALLOPROTEASE PMBA"/>
    <property type="match status" value="1"/>
</dbReference>
<dbReference type="InterPro" id="IPR035068">
    <property type="entry name" value="TldD/PmbA_N"/>
</dbReference>
<comment type="caution">
    <text evidence="5">The sequence shown here is derived from an EMBL/GenBank/DDBJ whole genome shotgun (WGS) entry which is preliminary data.</text>
</comment>
<dbReference type="GO" id="GO:0005829">
    <property type="term" value="C:cytosol"/>
    <property type="evidence" value="ECO:0007669"/>
    <property type="project" value="TreeGrafter"/>
</dbReference>
<evidence type="ECO:0000259" key="2">
    <source>
        <dbReference type="Pfam" id="PF01523"/>
    </source>
</evidence>
<dbReference type="InterPro" id="IPR045569">
    <property type="entry name" value="Metalloprtase-TldD/E_C"/>
</dbReference>
<dbReference type="Pfam" id="PF19290">
    <property type="entry name" value="PmbA_TldD_2nd"/>
    <property type="match status" value="1"/>
</dbReference>
<dbReference type="Gene3D" id="3.30.2290.10">
    <property type="entry name" value="PmbA/TldD superfamily"/>
    <property type="match status" value="1"/>
</dbReference>
<feature type="domain" description="Metalloprotease TldD/E C-terminal" evidence="3">
    <location>
        <begin position="220"/>
        <end position="439"/>
    </location>
</feature>
<dbReference type="RefSeq" id="WP_075858867.1">
    <property type="nucleotide sequence ID" value="NZ_BDJK01000011.1"/>
</dbReference>
<dbReference type="InterPro" id="IPR047657">
    <property type="entry name" value="PmbA"/>
</dbReference>
<evidence type="ECO:0000313" key="5">
    <source>
        <dbReference type="EMBL" id="GAV22386.1"/>
    </source>
</evidence>
<name>A0A1L8CTZ0_9THEO</name>
<dbReference type="STRING" id="870242.cpu_08960"/>
<dbReference type="OrthoDB" id="9803213at2"/>
<dbReference type="InterPro" id="IPR002510">
    <property type="entry name" value="Metalloprtase-TldD/E_N"/>
</dbReference>
<protein>
    <submittedName>
        <fullName evidence="5">Uncharacterized protein</fullName>
    </submittedName>
</protein>
<keyword evidence="6" id="KW-1185">Reference proteome</keyword>
<dbReference type="InterPro" id="IPR036059">
    <property type="entry name" value="TldD/PmbA_sf"/>
</dbReference>